<dbReference type="AlphaFoldDB" id="A0A9X4H759"/>
<dbReference type="Gene3D" id="1.10.287.950">
    <property type="entry name" value="Methyl-accepting chemotaxis protein"/>
    <property type="match status" value="1"/>
</dbReference>
<protein>
    <submittedName>
        <fullName evidence="1">Uncharacterized protein</fullName>
    </submittedName>
</protein>
<keyword evidence="2" id="KW-1185">Reference proteome</keyword>
<sequence>MLNLFAPAKKNTAIPDDTQGRVDFTSAIVNYSLVFNEFMALCVSIKVKEISGSATDLAAACQETSATAEETSATTQQISAGMQQVKAGESENYNRLRNLNDLLKTRVPY</sequence>
<accession>A0A9X4H759</accession>
<dbReference type="RefSeq" id="WP_277445266.1">
    <property type="nucleotide sequence ID" value="NZ_JAKOAV010000041.1"/>
</dbReference>
<gene>
    <name evidence="1" type="ORF">L7E55_15615</name>
</gene>
<name>A0A9X4H759_9FIRM</name>
<evidence type="ECO:0000313" key="2">
    <source>
        <dbReference type="Proteomes" id="UP001154312"/>
    </source>
</evidence>
<evidence type="ECO:0000313" key="1">
    <source>
        <dbReference type="EMBL" id="MDF9409758.1"/>
    </source>
</evidence>
<dbReference type="Proteomes" id="UP001154312">
    <property type="component" value="Unassembled WGS sequence"/>
</dbReference>
<dbReference type="EMBL" id="JAKOAV010000041">
    <property type="protein sequence ID" value="MDF9409758.1"/>
    <property type="molecule type" value="Genomic_DNA"/>
</dbReference>
<organism evidence="1 2">
    <name type="scientific">Pelotomaculum isophthalicicum JI</name>
    <dbReference type="NCBI Taxonomy" id="947010"/>
    <lineage>
        <taxon>Bacteria</taxon>
        <taxon>Bacillati</taxon>
        <taxon>Bacillota</taxon>
        <taxon>Clostridia</taxon>
        <taxon>Eubacteriales</taxon>
        <taxon>Desulfotomaculaceae</taxon>
        <taxon>Pelotomaculum</taxon>
    </lineage>
</organism>
<proteinExistence type="predicted"/>
<reference evidence="1" key="1">
    <citation type="submission" date="2022-02" db="EMBL/GenBank/DDBJ databases">
        <authorList>
            <person name="Leng L."/>
        </authorList>
    </citation>
    <scope>NUCLEOTIDE SEQUENCE</scope>
    <source>
        <strain evidence="1">JI</strain>
    </source>
</reference>
<comment type="caution">
    <text evidence="1">The sequence shown here is derived from an EMBL/GenBank/DDBJ whole genome shotgun (WGS) entry which is preliminary data.</text>
</comment>